<evidence type="ECO:0000313" key="1">
    <source>
        <dbReference type="EMBL" id="MBH0238706.1"/>
    </source>
</evidence>
<sequence>MPVSTPAWRDSPVPADLRGLWRRLSIEYPDGGGDLGTEVLWLQAGRLFADIRVPPARKAIRPAGFADLDSASAAALAAQEAFAGTLRWTPDACCWVRLIDFHPPGASPDKGTWQRTRRVLVEGGLHADYVEHWWQDIAGPLPADASGQAADGRITVRVGDRVMTAIDRRPAPPPADFAAAVARAASAGDVAALTALLDCEISYGVAEAGGRWRVMLSTLPWCEGEVRALPEELRG</sequence>
<accession>A0A931N0E2</accession>
<dbReference type="AlphaFoldDB" id="A0A931N0E2"/>
<gene>
    <name evidence="1" type="ORF">I5731_12795</name>
</gene>
<name>A0A931N0E2_9HYPH</name>
<evidence type="ECO:0000313" key="2">
    <source>
        <dbReference type="Proteomes" id="UP000631694"/>
    </source>
</evidence>
<dbReference type="Proteomes" id="UP000631694">
    <property type="component" value="Unassembled WGS sequence"/>
</dbReference>
<dbReference type="RefSeq" id="WP_197311795.1">
    <property type="nucleotide sequence ID" value="NZ_JADZLT010000051.1"/>
</dbReference>
<proteinExistence type="predicted"/>
<comment type="caution">
    <text evidence="1">The sequence shown here is derived from an EMBL/GenBank/DDBJ whole genome shotgun (WGS) entry which is preliminary data.</text>
</comment>
<organism evidence="1 2">
    <name type="scientific">Methylobrevis albus</name>
    <dbReference type="NCBI Taxonomy" id="2793297"/>
    <lineage>
        <taxon>Bacteria</taxon>
        <taxon>Pseudomonadati</taxon>
        <taxon>Pseudomonadota</taxon>
        <taxon>Alphaproteobacteria</taxon>
        <taxon>Hyphomicrobiales</taxon>
        <taxon>Pleomorphomonadaceae</taxon>
        <taxon>Methylobrevis</taxon>
    </lineage>
</organism>
<protein>
    <submittedName>
        <fullName evidence="1">Uncharacterized protein</fullName>
    </submittedName>
</protein>
<reference evidence="1" key="1">
    <citation type="submission" date="2020-12" db="EMBL/GenBank/DDBJ databases">
        <title>Methylobrevis albus sp. nov., isolated from fresh water lack sediment.</title>
        <authorList>
            <person name="Zou Q."/>
        </authorList>
    </citation>
    <scope>NUCLEOTIDE SEQUENCE</scope>
    <source>
        <strain evidence="1">L22</strain>
    </source>
</reference>
<dbReference type="EMBL" id="JADZLT010000051">
    <property type="protein sequence ID" value="MBH0238706.1"/>
    <property type="molecule type" value="Genomic_DNA"/>
</dbReference>
<keyword evidence="2" id="KW-1185">Reference proteome</keyword>